<sequence>MRPMQREPHILLGLRADQFRHPVDLQATRSLQQLPGLGLLIQNLLGSTAEQVFYLDNIASSIQINEHQLPEIHQLLVQACRILDLEVPQLYVRQNPVPNAYTFAMQGKKPFIVLHSSLLDLLEPPEIQAVLAHELGHLKCNHGVYLTMANILMLSTSLIPFGGLFYQALQDQLMHWVRCAEFTCDRAALLVTQEAKTVISVLMKLCGGSPQLAAKLNVDAFLEQARTYDELDDDLWQVELKQMQNVGRTHPLPVLRAREIDRWFRSNTYQQILELHG</sequence>
<comment type="similarity">
    <text evidence="6">Belongs to the peptidase M48 family.</text>
</comment>
<accession>A0ABT0C6E1</accession>
<evidence type="ECO:0000256" key="4">
    <source>
        <dbReference type="ARBA" id="ARBA00022833"/>
    </source>
</evidence>
<comment type="cofactor">
    <cofactor evidence="6">
        <name>Zn(2+)</name>
        <dbReference type="ChEBI" id="CHEBI:29105"/>
    </cofactor>
    <text evidence="6">Binds 1 zinc ion per subunit.</text>
</comment>
<keyword evidence="1 6" id="KW-0645">Protease</keyword>
<reference evidence="8" key="1">
    <citation type="submission" date="2021-02" db="EMBL/GenBank/DDBJ databases">
        <title>The CRISPR/cas machinery reduction and long-range gene transfer in the hot spring cyanobacterium Synechococcus.</title>
        <authorList>
            <person name="Dvorak P."/>
            <person name="Jahodarova E."/>
            <person name="Hasler P."/>
            <person name="Poulickova A."/>
        </authorList>
    </citation>
    <scope>NUCLEOTIDE SEQUENCE</scope>
    <source>
        <strain evidence="8">Rupite</strain>
    </source>
</reference>
<dbReference type="EMBL" id="JAFIRA010000001">
    <property type="protein sequence ID" value="MCJ2541351.1"/>
    <property type="molecule type" value="Genomic_DNA"/>
</dbReference>
<evidence type="ECO:0000256" key="6">
    <source>
        <dbReference type="RuleBase" id="RU003983"/>
    </source>
</evidence>
<comment type="caution">
    <text evidence="8">The sequence shown here is derived from an EMBL/GenBank/DDBJ whole genome shotgun (WGS) entry which is preliminary data.</text>
</comment>
<evidence type="ECO:0000256" key="2">
    <source>
        <dbReference type="ARBA" id="ARBA00022723"/>
    </source>
</evidence>
<name>A0ABT0C6E1_THEVL</name>
<dbReference type="Proteomes" id="UP000830835">
    <property type="component" value="Unassembled WGS sequence"/>
</dbReference>
<keyword evidence="2" id="KW-0479">Metal-binding</keyword>
<dbReference type="Gene3D" id="3.30.2010.10">
    <property type="entry name" value="Metalloproteases ('zincins'), catalytic domain"/>
    <property type="match status" value="1"/>
</dbReference>
<organism evidence="8 9">
    <name type="scientific">Thermostichus vulcanus str. 'Rupite'</name>
    <dbReference type="NCBI Taxonomy" id="2813851"/>
    <lineage>
        <taxon>Bacteria</taxon>
        <taxon>Bacillati</taxon>
        <taxon>Cyanobacteriota</taxon>
        <taxon>Cyanophyceae</taxon>
        <taxon>Thermostichales</taxon>
        <taxon>Thermostichaceae</taxon>
        <taxon>Thermostichus</taxon>
    </lineage>
</organism>
<evidence type="ECO:0000256" key="5">
    <source>
        <dbReference type="ARBA" id="ARBA00023049"/>
    </source>
</evidence>
<evidence type="ECO:0000256" key="3">
    <source>
        <dbReference type="ARBA" id="ARBA00022801"/>
    </source>
</evidence>
<keyword evidence="5 6" id="KW-0482">Metalloprotease</keyword>
<dbReference type="PANTHER" id="PTHR10120">
    <property type="entry name" value="CAAX PRENYL PROTEASE 1"/>
    <property type="match status" value="1"/>
</dbReference>
<dbReference type="InterPro" id="IPR001915">
    <property type="entry name" value="Peptidase_M48"/>
</dbReference>
<protein>
    <submittedName>
        <fullName evidence="8">M48 family metallopeptidase</fullName>
    </submittedName>
</protein>
<gene>
    <name evidence="8" type="ORF">JX360_00265</name>
</gene>
<dbReference type="Pfam" id="PF01435">
    <property type="entry name" value="Peptidase_M48"/>
    <property type="match status" value="1"/>
</dbReference>
<dbReference type="CDD" id="cd07325">
    <property type="entry name" value="M48_Ste24p_like"/>
    <property type="match status" value="1"/>
</dbReference>
<evidence type="ECO:0000256" key="1">
    <source>
        <dbReference type="ARBA" id="ARBA00022670"/>
    </source>
</evidence>
<evidence type="ECO:0000313" key="9">
    <source>
        <dbReference type="Proteomes" id="UP000830835"/>
    </source>
</evidence>
<keyword evidence="4 6" id="KW-0862">Zinc</keyword>
<dbReference type="RefSeq" id="WP_244348355.1">
    <property type="nucleotide sequence ID" value="NZ_JAFIRA010000001.1"/>
</dbReference>
<keyword evidence="9" id="KW-1185">Reference proteome</keyword>
<proteinExistence type="inferred from homology"/>
<keyword evidence="3 6" id="KW-0378">Hydrolase</keyword>
<evidence type="ECO:0000313" key="8">
    <source>
        <dbReference type="EMBL" id="MCJ2541351.1"/>
    </source>
</evidence>
<feature type="domain" description="Peptidase M48" evidence="7">
    <location>
        <begin position="70"/>
        <end position="263"/>
    </location>
</feature>
<evidence type="ECO:0000259" key="7">
    <source>
        <dbReference type="Pfam" id="PF01435"/>
    </source>
</evidence>